<comment type="catalytic activity">
    <reaction evidence="1 12">
        <text>a long-chain primary fatty alcohol + O2 = a long-chain fatty aldehyde + H2O2</text>
        <dbReference type="Rhea" id="RHEA:22756"/>
        <dbReference type="ChEBI" id="CHEBI:15379"/>
        <dbReference type="ChEBI" id="CHEBI:16240"/>
        <dbReference type="ChEBI" id="CHEBI:17176"/>
        <dbReference type="ChEBI" id="CHEBI:77396"/>
        <dbReference type="EC" id="1.1.3.20"/>
    </reaction>
</comment>
<dbReference type="Gene3D" id="3.50.50.60">
    <property type="entry name" value="FAD/NAD(P)-binding domain"/>
    <property type="match status" value="2"/>
</dbReference>
<dbReference type="GO" id="GO:0016020">
    <property type="term" value="C:membrane"/>
    <property type="evidence" value="ECO:0007669"/>
    <property type="project" value="UniProtKB-SubCell"/>
</dbReference>
<comment type="subcellular location">
    <subcellularLocation>
        <location evidence="3 12">Membrane</location>
    </subcellularLocation>
</comment>
<evidence type="ECO:0000256" key="9">
    <source>
        <dbReference type="ARBA" id="ARBA00022989"/>
    </source>
</evidence>
<proteinExistence type="inferred from homology"/>
<dbReference type="PANTHER" id="PTHR46056">
    <property type="entry name" value="LONG-CHAIN-ALCOHOL OXIDASE"/>
    <property type="match status" value="1"/>
</dbReference>
<evidence type="ECO:0000256" key="13">
    <source>
        <dbReference type="PIRSR" id="PIRSR028937-1"/>
    </source>
</evidence>
<keyword evidence="10 12" id="KW-0560">Oxidoreductase</keyword>
<evidence type="ECO:0000256" key="7">
    <source>
        <dbReference type="ARBA" id="ARBA00022692"/>
    </source>
</evidence>
<dbReference type="InterPro" id="IPR000172">
    <property type="entry name" value="GMC_OxRdtase_N"/>
</dbReference>
<dbReference type="EC" id="1.1.3.20" evidence="5 12"/>
<name>A0A7I8K2B8_SPIIN</name>
<protein>
    <recommendedName>
        <fullName evidence="5 12">Long-chain-alcohol oxidase</fullName>
        <ecNumber evidence="5 12">1.1.3.20</ecNumber>
    </recommendedName>
</protein>
<keyword evidence="18" id="KW-1185">Reference proteome</keyword>
<evidence type="ECO:0000259" key="16">
    <source>
        <dbReference type="Pfam" id="PF05199"/>
    </source>
</evidence>
<evidence type="ECO:0000256" key="5">
    <source>
        <dbReference type="ARBA" id="ARBA00013125"/>
    </source>
</evidence>
<evidence type="ECO:0000256" key="8">
    <source>
        <dbReference type="ARBA" id="ARBA00022827"/>
    </source>
</evidence>
<dbReference type="EMBL" id="LR746265">
    <property type="protein sequence ID" value="CAA7390514.1"/>
    <property type="molecule type" value="Genomic_DNA"/>
</dbReference>
<dbReference type="PIRSF" id="PIRSF028937">
    <property type="entry name" value="Lg_Ch_AO"/>
    <property type="match status" value="1"/>
</dbReference>
<dbReference type="GO" id="GO:0046577">
    <property type="term" value="F:long-chain-alcohol oxidase activity"/>
    <property type="evidence" value="ECO:0007669"/>
    <property type="project" value="UniProtKB-EC"/>
</dbReference>
<evidence type="ECO:0000256" key="3">
    <source>
        <dbReference type="ARBA" id="ARBA00004370"/>
    </source>
</evidence>
<evidence type="ECO:0000313" key="17">
    <source>
        <dbReference type="EMBL" id="CAA7390514.1"/>
    </source>
</evidence>
<evidence type="ECO:0000256" key="11">
    <source>
        <dbReference type="ARBA" id="ARBA00023136"/>
    </source>
</evidence>
<keyword evidence="11 12" id="KW-0472">Membrane</keyword>
<organism evidence="17 18">
    <name type="scientific">Spirodela intermedia</name>
    <name type="common">Intermediate duckweed</name>
    <dbReference type="NCBI Taxonomy" id="51605"/>
    <lineage>
        <taxon>Eukaryota</taxon>
        <taxon>Viridiplantae</taxon>
        <taxon>Streptophyta</taxon>
        <taxon>Embryophyta</taxon>
        <taxon>Tracheophyta</taxon>
        <taxon>Spermatophyta</taxon>
        <taxon>Magnoliopsida</taxon>
        <taxon>Liliopsida</taxon>
        <taxon>Araceae</taxon>
        <taxon>Lemnoideae</taxon>
        <taxon>Spirodela</taxon>
    </lineage>
</organism>
<evidence type="ECO:0000256" key="12">
    <source>
        <dbReference type="PIRNR" id="PIRNR028937"/>
    </source>
</evidence>
<dbReference type="Proteomes" id="UP000663760">
    <property type="component" value="Chromosome 2"/>
</dbReference>
<accession>A0A7I8K2B8</accession>
<evidence type="ECO:0000256" key="1">
    <source>
        <dbReference type="ARBA" id="ARBA00000920"/>
    </source>
</evidence>
<keyword evidence="9" id="KW-1133">Transmembrane helix</keyword>
<evidence type="ECO:0000256" key="2">
    <source>
        <dbReference type="ARBA" id="ARBA00003842"/>
    </source>
</evidence>
<dbReference type="GO" id="GO:0050660">
    <property type="term" value="F:flavin adenine dinucleotide binding"/>
    <property type="evidence" value="ECO:0007669"/>
    <property type="project" value="InterPro"/>
</dbReference>
<dbReference type="Pfam" id="PF05199">
    <property type="entry name" value="GMC_oxred_C"/>
    <property type="match status" value="1"/>
</dbReference>
<comment type="similarity">
    <text evidence="4 12">Belongs to the GMC oxidoreductase family.</text>
</comment>
<evidence type="ECO:0000313" key="18">
    <source>
        <dbReference type="Proteomes" id="UP000663760"/>
    </source>
</evidence>
<dbReference type="InterPro" id="IPR036188">
    <property type="entry name" value="FAD/NAD-bd_sf"/>
</dbReference>
<dbReference type="InterPro" id="IPR007867">
    <property type="entry name" value="GMC_OxRtase_C"/>
</dbReference>
<evidence type="ECO:0000256" key="10">
    <source>
        <dbReference type="ARBA" id="ARBA00023002"/>
    </source>
</evidence>
<dbReference type="PANTHER" id="PTHR46056:SF12">
    <property type="entry name" value="LONG-CHAIN-ALCOHOL OXIDASE"/>
    <property type="match status" value="1"/>
</dbReference>
<feature type="active site" description="Proton acceptor" evidence="13">
    <location>
        <position position="684"/>
    </location>
</feature>
<dbReference type="InterPro" id="IPR012400">
    <property type="entry name" value="Long_Oxdase"/>
</dbReference>
<evidence type="ECO:0000256" key="4">
    <source>
        <dbReference type="ARBA" id="ARBA00010790"/>
    </source>
</evidence>
<feature type="domain" description="Glucose-methanol-choline oxidoreductase N-terminal" evidence="15">
    <location>
        <begin position="289"/>
        <end position="509"/>
    </location>
</feature>
<evidence type="ECO:0000259" key="15">
    <source>
        <dbReference type="Pfam" id="PF00732"/>
    </source>
</evidence>
<sequence>MERGWKRECHPLLKGGRRAGEGPSHGFSKAQVRALAAMCEALIPPLEAENLSIPGSREEPPSKSLQTFYRASGADPPLPDEVAELIGKGLSEGTYLMKAVLWALSTRLGTLTLCRLVCLSGEFPFVHRFSELPLRKREKLLQRWSRETFFRPLRLVFLLVKILALYNFFSRLDENLENRAWEAIGYRLPEEEGPGRARGERLLEKGVVEMEKETDSSLLKSLSQKGLRVHEDLTEDVLNVECDVVIVGSGCGGGVAAAVLAGSGLKVVVLEKGGYYVGEDYSSKEGPSMEKLYEAKGILSTLDGKIMILAGATVGGGSAVNWAACIRTPADVMREWAEDYRLSLFRSSDYLSAMDAVWKRIGVTERCAEEGLQNKILRRGCEKLGLKVEFVARNSPEGHFCGSCGYGCPTGEKRGTDTTWLVDAVDHGAVLITGCEAEKFLLEKQKTKTKTKKCVGVAARAVAGEVKRRLRVHAKVSISSGGALRTPLLLAASGLKNRHIGKNLHLHPVIMAWGYFPEAGSDLPGKVFDGGLITSLHKVEEPAGGSGGSRVIVETPGLGPGSFATLTPWVSGRDMKERMCRYERTAHLFALARDRGAGAVEGDRRISYKFHAGDREELRRGLRRALRILVAAGAAEVGTHRSDGERIKCRGLKEEELEEFLDGVAPPRGPSSGDKLWSLYASAHQMGSCRMGASEEEGAVDENGESWEAEGMFVCDASLFPTALGVNPMITVESIALCLSQRIARSMAAGKTTTTTTH</sequence>
<dbReference type="Pfam" id="PF00732">
    <property type="entry name" value="GMC_oxred_N"/>
    <property type="match status" value="1"/>
</dbReference>
<comment type="function">
    <text evidence="2 12">Long-chain fatty alcohol oxidase involved in the omega-oxidation pathway of lipid degradation.</text>
</comment>
<feature type="domain" description="Glucose-methanol-choline oxidoreductase C-terminal" evidence="16">
    <location>
        <begin position="605"/>
        <end position="736"/>
    </location>
</feature>
<evidence type="ECO:0000256" key="6">
    <source>
        <dbReference type="ARBA" id="ARBA00022630"/>
    </source>
</evidence>
<reference evidence="17" key="1">
    <citation type="submission" date="2020-02" db="EMBL/GenBank/DDBJ databases">
        <authorList>
            <person name="Scholz U."/>
            <person name="Mascher M."/>
            <person name="Fiebig A."/>
        </authorList>
    </citation>
    <scope>NUCLEOTIDE SEQUENCE</scope>
</reference>
<keyword evidence="7" id="KW-0812">Transmembrane</keyword>
<keyword evidence="6" id="KW-0285">Flavoprotein</keyword>
<dbReference type="SUPFAM" id="SSF51905">
    <property type="entry name" value="FAD/NAD(P)-binding domain"/>
    <property type="match status" value="1"/>
</dbReference>
<dbReference type="OrthoDB" id="269227at2759"/>
<dbReference type="AlphaFoldDB" id="A0A7I8K2B8"/>
<feature type="binding site" evidence="14">
    <location>
        <begin position="242"/>
        <end position="257"/>
    </location>
    <ligand>
        <name>FAD</name>
        <dbReference type="ChEBI" id="CHEBI:57692"/>
    </ligand>
</feature>
<evidence type="ECO:0000256" key="14">
    <source>
        <dbReference type="PIRSR" id="PIRSR028937-2"/>
    </source>
</evidence>
<keyword evidence="8 14" id="KW-0274">FAD</keyword>
<gene>
    <name evidence="17" type="ORF">SI8410_02001994</name>
</gene>